<evidence type="ECO:0000256" key="1">
    <source>
        <dbReference type="ARBA" id="ARBA00023125"/>
    </source>
</evidence>
<feature type="short sequence motif" description="Important for interaction with partner proteins" evidence="3">
    <location>
        <begin position="137"/>
        <end position="142"/>
    </location>
</feature>
<keyword evidence="2 3" id="KW-0233">DNA recombination</keyword>
<dbReference type="GO" id="GO:0003697">
    <property type="term" value="F:single-stranded DNA binding"/>
    <property type="evidence" value="ECO:0007669"/>
    <property type="project" value="UniProtKB-UniRule"/>
</dbReference>
<dbReference type="InterPro" id="IPR011344">
    <property type="entry name" value="ssDNA-bd"/>
</dbReference>
<dbReference type="Pfam" id="PF00436">
    <property type="entry name" value="SSB"/>
    <property type="match status" value="1"/>
</dbReference>
<accession>A0A5A7MWQ4</accession>
<keyword evidence="1 3" id="KW-0238">DNA-binding</keyword>
<dbReference type="PROSITE" id="PS50935">
    <property type="entry name" value="SSB"/>
    <property type="match status" value="1"/>
</dbReference>
<gene>
    <name evidence="6" type="ORF">JCM17844_29220</name>
</gene>
<feature type="region of interest" description="Disordered" evidence="5">
    <location>
        <begin position="117"/>
        <end position="142"/>
    </location>
</feature>
<dbReference type="HAMAP" id="MF_00984">
    <property type="entry name" value="SSB"/>
    <property type="match status" value="1"/>
</dbReference>
<comment type="function">
    <text evidence="3">Plays an important role in DNA replication, recombination and repair. Binds to ssDNA and to an array of partner proteins to recruit them to their sites of action during DNA metabolism.</text>
</comment>
<comment type="subunit">
    <text evidence="3">Homotetramer.</text>
</comment>
<dbReference type="GO" id="GO:0009295">
    <property type="term" value="C:nucleoid"/>
    <property type="evidence" value="ECO:0007669"/>
    <property type="project" value="TreeGrafter"/>
</dbReference>
<dbReference type="EMBL" id="BKCL01000016">
    <property type="protein sequence ID" value="GEQ99285.1"/>
    <property type="molecule type" value="Genomic_DNA"/>
</dbReference>
<comment type="caution">
    <text evidence="6">The sequence shown here is derived from an EMBL/GenBank/DDBJ whole genome shotgun (WGS) entry which is preliminary data.</text>
</comment>
<dbReference type="GO" id="GO:0006281">
    <property type="term" value="P:DNA repair"/>
    <property type="evidence" value="ECO:0007669"/>
    <property type="project" value="UniProtKB-UniRule"/>
</dbReference>
<reference evidence="6 7" key="1">
    <citation type="submission" date="2019-09" db="EMBL/GenBank/DDBJ databases">
        <title>NBRP : Genome information of microbial organism related human and environment.</title>
        <authorList>
            <person name="Hattori M."/>
            <person name="Oshima K."/>
            <person name="Inaba H."/>
            <person name="Suda W."/>
            <person name="Sakamoto M."/>
            <person name="Iino T."/>
            <person name="Kitahara M."/>
            <person name="Oshida Y."/>
            <person name="Iida T."/>
            <person name="Kudo T."/>
            <person name="Itoh T."/>
            <person name="Ohkuma M."/>
        </authorList>
    </citation>
    <scope>NUCLEOTIDE SEQUENCE [LARGE SCALE GENOMIC DNA]</scope>
    <source>
        <strain evidence="6 7">Hi-2</strain>
    </source>
</reference>
<keyword evidence="3" id="KW-0234">DNA repair</keyword>
<dbReference type="Gene3D" id="2.40.50.140">
    <property type="entry name" value="Nucleic acid-binding proteins"/>
    <property type="match status" value="1"/>
</dbReference>
<dbReference type="CDD" id="cd04496">
    <property type="entry name" value="SSB_OBF"/>
    <property type="match status" value="1"/>
</dbReference>
<dbReference type="GO" id="GO:0006260">
    <property type="term" value="P:DNA replication"/>
    <property type="evidence" value="ECO:0007669"/>
    <property type="project" value="UniProtKB-UniRule"/>
</dbReference>
<evidence type="ECO:0000313" key="7">
    <source>
        <dbReference type="Proteomes" id="UP000322084"/>
    </source>
</evidence>
<evidence type="ECO:0000256" key="3">
    <source>
        <dbReference type="HAMAP-Rule" id="MF_00984"/>
    </source>
</evidence>
<protein>
    <recommendedName>
        <fullName evidence="3 4">Single-stranded DNA-binding protein</fullName>
        <shortName evidence="3">SSB</shortName>
    </recommendedName>
</protein>
<dbReference type="InterPro" id="IPR012340">
    <property type="entry name" value="NA-bd_OB-fold"/>
</dbReference>
<dbReference type="PANTHER" id="PTHR10302">
    <property type="entry name" value="SINGLE-STRANDED DNA-BINDING PROTEIN"/>
    <property type="match status" value="1"/>
</dbReference>
<organism evidence="6 7">
    <name type="scientific">Iodidimonas gelatinilytica</name>
    <dbReference type="NCBI Taxonomy" id="1236966"/>
    <lineage>
        <taxon>Bacteria</taxon>
        <taxon>Pseudomonadati</taxon>
        <taxon>Pseudomonadota</taxon>
        <taxon>Alphaproteobacteria</taxon>
        <taxon>Iodidimonadales</taxon>
        <taxon>Iodidimonadaceae</taxon>
        <taxon>Iodidimonas</taxon>
    </lineage>
</organism>
<keyword evidence="3" id="KW-0235">DNA replication</keyword>
<evidence type="ECO:0000256" key="5">
    <source>
        <dbReference type="SAM" id="MobiDB-lite"/>
    </source>
</evidence>
<evidence type="ECO:0000313" key="6">
    <source>
        <dbReference type="EMBL" id="GEQ99285.1"/>
    </source>
</evidence>
<keyword evidence="3" id="KW-0227">DNA damage</keyword>
<dbReference type="InterPro" id="IPR000424">
    <property type="entry name" value="Primosome_PriB/ssb"/>
</dbReference>
<name>A0A5A7MWQ4_9PROT</name>
<comment type="caution">
    <text evidence="3">Lacks conserved residue(s) required for the propagation of feature annotation.</text>
</comment>
<dbReference type="SUPFAM" id="SSF50249">
    <property type="entry name" value="Nucleic acid-binding proteins"/>
    <property type="match status" value="1"/>
</dbReference>
<dbReference type="AlphaFoldDB" id="A0A5A7MWQ4"/>
<evidence type="ECO:0000256" key="4">
    <source>
        <dbReference type="RuleBase" id="RU000524"/>
    </source>
</evidence>
<dbReference type="GO" id="GO:0006310">
    <property type="term" value="P:DNA recombination"/>
    <property type="evidence" value="ECO:0007669"/>
    <property type="project" value="UniProtKB-UniRule"/>
</dbReference>
<dbReference type="Proteomes" id="UP000322084">
    <property type="component" value="Unassembled WGS sequence"/>
</dbReference>
<evidence type="ECO:0000256" key="2">
    <source>
        <dbReference type="ARBA" id="ARBA00023172"/>
    </source>
</evidence>
<sequence>MYSINSVTIVGHLGADADIRTMQNNQQAATLSIATDHSYKDKNTGEWIKRTEWHRVVTFQQGLVSVLEKHARKGRLTAVQGMLRTRKWTDQNNVERYTTEILVTPGCQIQFLEKLDDRGEDDMPPSGGQDVPPADLDDEIPF</sequence>
<dbReference type="PANTHER" id="PTHR10302:SF0">
    <property type="entry name" value="SINGLE-STRANDED DNA-BINDING PROTEIN, MITOCHONDRIAL"/>
    <property type="match status" value="1"/>
</dbReference>
<proteinExistence type="inferred from homology"/>
<dbReference type="RefSeq" id="WP_150001407.1">
    <property type="nucleotide sequence ID" value="NZ_BKCL01000016.1"/>
</dbReference>
<dbReference type="NCBIfam" id="TIGR00621">
    <property type="entry name" value="ssb"/>
    <property type="match status" value="1"/>
</dbReference>